<evidence type="ECO:0000259" key="9">
    <source>
        <dbReference type="Pfam" id="PF00535"/>
    </source>
</evidence>
<comment type="subcellular location">
    <subcellularLocation>
        <location evidence="1">Cell membrane</location>
        <topology evidence="1">Multi-pass membrane protein</topology>
    </subcellularLocation>
</comment>
<feature type="domain" description="Glycosyltransferase RgtA/B/C/D-like" evidence="11">
    <location>
        <begin position="430"/>
        <end position="590"/>
    </location>
</feature>
<feature type="transmembrane region" description="Helical" evidence="8">
    <location>
        <begin position="682"/>
        <end position="700"/>
    </location>
</feature>
<keyword evidence="4" id="KW-0808">Transferase</keyword>
<evidence type="ECO:0000256" key="6">
    <source>
        <dbReference type="ARBA" id="ARBA00022989"/>
    </source>
</evidence>
<feature type="transmembrane region" description="Helical" evidence="8">
    <location>
        <begin position="480"/>
        <end position="501"/>
    </location>
</feature>
<feature type="transmembrane region" description="Helical" evidence="8">
    <location>
        <begin position="322"/>
        <end position="344"/>
    </location>
</feature>
<protein>
    <submittedName>
        <fullName evidence="12">PMT family glycosyltransferase, 4-amino-4-deoxy-L-arabinose transferase</fullName>
    </submittedName>
</protein>
<comment type="caution">
    <text evidence="12">The sequence shown here is derived from an EMBL/GenBank/DDBJ whole genome shotgun (WGS) entry which is preliminary data.</text>
</comment>
<dbReference type="PANTHER" id="PTHR33908:SF11">
    <property type="entry name" value="MEMBRANE PROTEIN"/>
    <property type="match status" value="1"/>
</dbReference>
<feature type="domain" description="GtrA/DPMS transmembrane" evidence="10">
    <location>
        <begin position="262"/>
        <end position="374"/>
    </location>
</feature>
<feature type="transmembrane region" description="Helical" evidence="8">
    <location>
        <begin position="712"/>
        <end position="737"/>
    </location>
</feature>
<feature type="transmembrane region" description="Helical" evidence="8">
    <location>
        <begin position="529"/>
        <end position="560"/>
    </location>
</feature>
<dbReference type="InterPro" id="IPR001173">
    <property type="entry name" value="Glyco_trans_2-like"/>
</dbReference>
<feature type="transmembrane region" description="Helical" evidence="8">
    <location>
        <begin position="654"/>
        <end position="676"/>
    </location>
</feature>
<keyword evidence="3" id="KW-0328">Glycosyltransferase</keyword>
<evidence type="ECO:0000256" key="4">
    <source>
        <dbReference type="ARBA" id="ARBA00022679"/>
    </source>
</evidence>
<feature type="transmembrane region" description="Helical" evidence="8">
    <location>
        <begin position="451"/>
        <end position="473"/>
    </location>
</feature>
<evidence type="ECO:0000256" key="1">
    <source>
        <dbReference type="ARBA" id="ARBA00004651"/>
    </source>
</evidence>
<evidence type="ECO:0000313" key="13">
    <source>
        <dbReference type="Proteomes" id="UP000191812"/>
    </source>
</evidence>
<feature type="domain" description="Glycosyltransferase 2-like" evidence="9">
    <location>
        <begin position="31"/>
        <end position="189"/>
    </location>
</feature>
<dbReference type="EMBL" id="FBWH01000036">
    <property type="protein sequence ID" value="CUX47212.1"/>
    <property type="molecule type" value="Genomic_DNA"/>
</dbReference>
<dbReference type="RefSeq" id="WP_080839126.1">
    <property type="nucleotide sequence ID" value="NZ_LT009757.1"/>
</dbReference>
<keyword evidence="13" id="KW-1185">Reference proteome</keyword>
<feature type="transmembrane region" description="Helical" evidence="8">
    <location>
        <begin position="572"/>
        <end position="593"/>
    </location>
</feature>
<evidence type="ECO:0000313" key="12">
    <source>
        <dbReference type="EMBL" id="CUX47212.1"/>
    </source>
</evidence>
<evidence type="ECO:0000256" key="8">
    <source>
        <dbReference type="SAM" id="Phobius"/>
    </source>
</evidence>
<feature type="transmembrane region" description="Helical" evidence="8">
    <location>
        <begin position="384"/>
        <end position="404"/>
    </location>
</feature>
<feature type="transmembrane region" description="Helical" evidence="8">
    <location>
        <begin position="619"/>
        <end position="642"/>
    </location>
</feature>
<feature type="transmembrane region" description="Helical" evidence="8">
    <location>
        <begin position="350"/>
        <end position="372"/>
    </location>
</feature>
<name>A0ABP2BL38_9HYPH</name>
<accession>A0ABP2BL38</accession>
<dbReference type="PANTHER" id="PTHR33908">
    <property type="entry name" value="MANNOSYLTRANSFERASE YKCB-RELATED"/>
    <property type="match status" value="1"/>
</dbReference>
<dbReference type="SUPFAM" id="SSF53448">
    <property type="entry name" value="Nucleotide-diphospho-sugar transferases"/>
    <property type="match status" value="1"/>
</dbReference>
<feature type="transmembrane region" description="Helical" evidence="8">
    <location>
        <begin position="290"/>
        <end position="310"/>
    </location>
</feature>
<evidence type="ECO:0000256" key="5">
    <source>
        <dbReference type="ARBA" id="ARBA00022692"/>
    </source>
</evidence>
<dbReference type="Proteomes" id="UP000191812">
    <property type="component" value="Unassembled WGS sequence"/>
</dbReference>
<evidence type="ECO:0000259" key="10">
    <source>
        <dbReference type="Pfam" id="PF04138"/>
    </source>
</evidence>
<dbReference type="InterPro" id="IPR029044">
    <property type="entry name" value="Nucleotide-diphossugar_trans"/>
</dbReference>
<keyword evidence="6 8" id="KW-1133">Transmembrane helix</keyword>
<keyword evidence="2" id="KW-1003">Cell membrane</keyword>
<proteinExistence type="predicted"/>
<dbReference type="InterPro" id="IPR007267">
    <property type="entry name" value="GtrA_DPMS_TM"/>
</dbReference>
<evidence type="ECO:0000256" key="7">
    <source>
        <dbReference type="ARBA" id="ARBA00023136"/>
    </source>
</evidence>
<dbReference type="InterPro" id="IPR050297">
    <property type="entry name" value="LipidA_mod_glycosyltrf_83"/>
</dbReference>
<dbReference type="Pfam" id="PF00535">
    <property type="entry name" value="Glycos_transf_2"/>
    <property type="match status" value="1"/>
</dbReference>
<evidence type="ECO:0000259" key="11">
    <source>
        <dbReference type="Pfam" id="PF13231"/>
    </source>
</evidence>
<dbReference type="InterPro" id="IPR038731">
    <property type="entry name" value="RgtA/B/C-like"/>
</dbReference>
<sequence length="878" mass="95211">MFSYLASPGLAHQARGHVAVSELEQVRPAVSIIIPTLNEVDNIETTINDVLEEVAPCFDFEILVADGGSTDGTRERVRDMAGHHAVRLVDIPAPGGLAEDVFVAARSAIYPVIVVLDADGSHPASFIKDIVYPVAKGDCDMAVASRYVEGGTVSNWPLHRRVLSRLGAAFAAPFTDIRDPLSGFFALRRDRLLSTGARAKGFKIGLEAVVAGGDALRVRELPIPFQDRLNGTSKIGLGQFTAYFEQLVRFSRGTVSGGTIHRFASVGMAGFVLDFFVVAAMRAFGADIVVAHICGFCLAALFNYAANAKWSFEGRGRDELRFFRFLIVAALALSMRGGLIATSADLGLPFFWIALAGIGGGGIVSYLGNEFYVFRNATSAASAVPWKLAAIAIAAYVFVLKIVYQGSVDLMPQEAYYWNYAQHPALSYLDHPPMIAWLISAGTAIFGDSEFGVRAGAALAWLMTALFACGLAANLYGRSVAFLVLLLISCLPFFFTIGLLATPEAPLAAAWAGALYYLERALMKSRKRAWLGAGICIGVGLLSKYTIALLGPATIVFMIIDPSSRRWFLTKWPYLCAILAIAVFSPVIIWNAANDWVSFQFQGSRRWFDEDLRFSTPKLLGFIAAVLGPLGVGLAIGAFKALLRPAGEKRAQAVFGLVFCVVPLFVFLIFSLFHSVKLNWTGPVWLALLPGMAHVLLSAIQKRAVPPSVAGVKVAIAVSVLVCGLCLHYLALGLPFVGYSGTLRGLPVAWEEFVEGAEQIKAKITAETRQNPLLVGMDSYGIASQLAFYRSSQTISKDITSENLIGGNGLMHRFWWGDRLPIGRVVIMYGLKEGTLSPDGLERQFEKLGPIERRVVRKNGAVAGHFFYRVGYGFRQRD</sequence>
<keyword evidence="7 8" id="KW-0472">Membrane</keyword>
<evidence type="ECO:0000256" key="3">
    <source>
        <dbReference type="ARBA" id="ARBA00022676"/>
    </source>
</evidence>
<gene>
    <name evidence="12" type="ORF">AGR13a_Lc100190</name>
</gene>
<keyword evidence="5 8" id="KW-0812">Transmembrane</keyword>
<dbReference type="Gene3D" id="3.90.550.10">
    <property type="entry name" value="Spore Coat Polysaccharide Biosynthesis Protein SpsA, Chain A"/>
    <property type="match status" value="1"/>
</dbReference>
<organism evidence="12 13">
    <name type="scientific">Agrobacterium genomosp. 13 str. CFBP 6927</name>
    <dbReference type="NCBI Taxonomy" id="1183428"/>
    <lineage>
        <taxon>Bacteria</taxon>
        <taxon>Pseudomonadati</taxon>
        <taxon>Pseudomonadota</taxon>
        <taxon>Alphaproteobacteria</taxon>
        <taxon>Hyphomicrobiales</taxon>
        <taxon>Rhizobiaceae</taxon>
        <taxon>Rhizobium/Agrobacterium group</taxon>
        <taxon>Agrobacterium</taxon>
        <taxon>Agrobacterium tumefaciens complex</taxon>
    </lineage>
</organism>
<evidence type="ECO:0000256" key="2">
    <source>
        <dbReference type="ARBA" id="ARBA00022475"/>
    </source>
</evidence>
<dbReference type="Pfam" id="PF13231">
    <property type="entry name" value="PMT_2"/>
    <property type="match status" value="1"/>
</dbReference>
<reference evidence="12 13" key="1">
    <citation type="submission" date="2016-01" db="EMBL/GenBank/DDBJ databases">
        <authorList>
            <person name="Regsiter A."/>
            <person name="william w."/>
        </authorList>
    </citation>
    <scope>NUCLEOTIDE SEQUENCE [LARGE SCALE GENOMIC DNA]</scope>
    <source>
        <strain evidence="12 13">CFBP 6927</strain>
    </source>
</reference>
<dbReference type="Pfam" id="PF04138">
    <property type="entry name" value="GtrA_DPMS_TM"/>
    <property type="match status" value="1"/>
</dbReference>